<dbReference type="OrthoDB" id="3210158at2"/>
<gene>
    <name evidence="1" type="ORF">FB474_0205</name>
</gene>
<protein>
    <submittedName>
        <fullName evidence="1">DUF3027 family protein</fullName>
    </submittedName>
</protein>
<keyword evidence="2" id="KW-1185">Reference proteome</keyword>
<dbReference type="Proteomes" id="UP000319514">
    <property type="component" value="Unassembled WGS sequence"/>
</dbReference>
<dbReference type="EMBL" id="VFOQ01000001">
    <property type="protein sequence ID" value="TQL58866.1"/>
    <property type="molecule type" value="Genomic_DNA"/>
</dbReference>
<evidence type="ECO:0000313" key="1">
    <source>
        <dbReference type="EMBL" id="TQL58866.1"/>
    </source>
</evidence>
<dbReference type="AlphaFoldDB" id="A0A542ZEU3"/>
<dbReference type="RefSeq" id="WP_141786949.1">
    <property type="nucleotide sequence ID" value="NZ_BAAAKX010000003.1"/>
</dbReference>
<comment type="caution">
    <text evidence="1">The sequence shown here is derived from an EMBL/GenBank/DDBJ whole genome shotgun (WGS) entry which is preliminary data.</text>
</comment>
<name>A0A542ZEU3_9MICO</name>
<dbReference type="Pfam" id="PF11228">
    <property type="entry name" value="DUF3027"/>
    <property type="match status" value="1"/>
</dbReference>
<accession>A0A542ZEU3</accession>
<dbReference type="InterPro" id="IPR021391">
    <property type="entry name" value="DUF3027"/>
</dbReference>
<sequence length="245" mass="26537">MPPREDATLRSAVDLAREAAEGIAERGTVGEHLDFVMDEERLATHYFACTAPAYPGWRWAITVARAPRAKKVTVCETNLVPGEGALLSPQWLPYAERLAPGDLGAGDVLPYIEQDPRLEQGFEATGDEDVDQMAQWELGLGRKRVLSAEGREEAAQRWYDGENGPSTPVAEQAPAPCSSCGFFVPMAGALRSFFGVCANAWSPSDGRVVSLDHGCGAHSEVDVERPEPAPHDEPIVDEFAYDALV</sequence>
<organism evidence="1 2">
    <name type="scientific">Oryzihumus leptocrescens</name>
    <dbReference type="NCBI Taxonomy" id="297536"/>
    <lineage>
        <taxon>Bacteria</taxon>
        <taxon>Bacillati</taxon>
        <taxon>Actinomycetota</taxon>
        <taxon>Actinomycetes</taxon>
        <taxon>Micrococcales</taxon>
        <taxon>Intrasporangiaceae</taxon>
        <taxon>Oryzihumus</taxon>
    </lineage>
</organism>
<evidence type="ECO:0000313" key="2">
    <source>
        <dbReference type="Proteomes" id="UP000319514"/>
    </source>
</evidence>
<proteinExistence type="predicted"/>
<reference evidence="1 2" key="1">
    <citation type="submission" date="2019-06" db="EMBL/GenBank/DDBJ databases">
        <title>Sequencing the genomes of 1000 actinobacteria strains.</title>
        <authorList>
            <person name="Klenk H.-P."/>
        </authorList>
    </citation>
    <scope>NUCLEOTIDE SEQUENCE [LARGE SCALE GENOMIC DNA]</scope>
    <source>
        <strain evidence="1 2">DSM 18082</strain>
    </source>
</reference>